<evidence type="ECO:0000256" key="2">
    <source>
        <dbReference type="ARBA" id="ARBA00005988"/>
    </source>
</evidence>
<dbReference type="PROSITE" id="PS52035">
    <property type="entry name" value="PEPTIDASE_M14"/>
    <property type="match status" value="1"/>
</dbReference>
<feature type="region of interest" description="Disordered" evidence="5">
    <location>
        <begin position="312"/>
        <end position="336"/>
    </location>
</feature>
<accession>A0A0V0R7R4</accession>
<evidence type="ECO:0000256" key="5">
    <source>
        <dbReference type="SAM" id="MobiDB-lite"/>
    </source>
</evidence>
<dbReference type="PANTHER" id="PTHR12756">
    <property type="entry name" value="CYTOSOLIC CARBOXYPEPTIDASE"/>
    <property type="match status" value="1"/>
</dbReference>
<keyword evidence="8" id="KW-1185">Reference proteome</keyword>
<protein>
    <recommendedName>
        <fullName evidence="6">Peptidase M14 domain-containing protein</fullName>
    </recommendedName>
</protein>
<name>A0A0V0R7R4_PSEPJ</name>
<dbReference type="SUPFAM" id="SSF53187">
    <property type="entry name" value="Zn-dependent exopeptidases"/>
    <property type="match status" value="1"/>
</dbReference>
<dbReference type="InterPro" id="IPR050821">
    <property type="entry name" value="Cytosolic_carboxypeptidase"/>
</dbReference>
<evidence type="ECO:0000256" key="4">
    <source>
        <dbReference type="SAM" id="Coils"/>
    </source>
</evidence>
<dbReference type="OrthoDB" id="10253041at2759"/>
<comment type="cofactor">
    <cofactor evidence="1">
        <name>Zn(2+)</name>
        <dbReference type="ChEBI" id="CHEBI:29105"/>
    </cofactor>
</comment>
<dbReference type="OMA" id="QESTICK"/>
<dbReference type="GO" id="GO:0006508">
    <property type="term" value="P:proteolysis"/>
    <property type="evidence" value="ECO:0007669"/>
    <property type="project" value="InterPro"/>
</dbReference>
<feature type="coiled-coil region" evidence="4">
    <location>
        <begin position="719"/>
        <end position="810"/>
    </location>
</feature>
<dbReference type="Pfam" id="PF18027">
    <property type="entry name" value="Pepdidase_M14_N"/>
    <property type="match status" value="1"/>
</dbReference>
<comment type="similarity">
    <text evidence="2 3">Belongs to the peptidase M14 family.</text>
</comment>
<evidence type="ECO:0000256" key="1">
    <source>
        <dbReference type="ARBA" id="ARBA00001947"/>
    </source>
</evidence>
<feature type="region of interest" description="Disordered" evidence="5">
    <location>
        <begin position="40"/>
        <end position="60"/>
    </location>
</feature>
<feature type="region of interest" description="Disordered" evidence="5">
    <location>
        <begin position="644"/>
        <end position="663"/>
    </location>
</feature>
<dbReference type="EMBL" id="LDAU01000026">
    <property type="protein sequence ID" value="KRX10529.1"/>
    <property type="molecule type" value="Genomic_DNA"/>
</dbReference>
<sequence>MENKSKVEIEIENQISTNSNTQDHIYKNKNINQFQQNKDEKTNGLQKTQSVNNEDSQTQKNIPLFSEARPLVQKNEYSLEHDMYNGWKPEYQQIHTDEPIPIQLDNYLVDMIIKQFIDDQDKTFKLILDAKKQLKQQKQQQNLKFDSNFESGNLDLAVQTKEFEYDLFMRVDTNSRGHTLWYYFRIENMVKGQNYTFNICNFRKSRTLYSQGMKPFVFSKKAYQENSAEWNQQGSNFYQLTFSYTHQYNDDEVYFCYSVPYTYSRLQQFIKQMLEKDQGKHLQSQVLCQSLFGLEVPLLTITDFQTLQEEYEKDENQLQQNQNSEQENSESLKESEYSPFKLQKRKIVFVQARVHPGESNGSIVMEGFIKQLLKNTPEMNKLKNQIIFKIVPMKNPDGVVFGNYRTGGAGKDLNRVYKKDLNQVKRDNFAIFYPTVYNILKLLKKIKEGVSQNSTGINQNQDLLMFLDLHGHSQKKSVFAYGPNFPIYDINYYKCRLFPKILSQNTDMFRYYSCLFRISGQKEHTARAAIIRDFNVVNTFTIESSNGAYFNGKESQLFNFQLWNSVGQILVQSIYEYVEKIIILQKIMSQKRAQKRQHQSSQLSEGNISNQNLNSKANLLSTKQDQNSKNFKQQDEEFQYNNNVTNESENSENGINNKDHNSQLDQYDECCSQNQLQNQDDSNYQQYDFSNLQNSIQISQNKSVNYSSDAKRASNLFQKASMSDKKQAYQEKLQNLQNSQIYYKYQIQQLKNNNKNQNQTNNINQSKIQNVMQSNRNKENEKIQQGNTNLNKTTQNLSKLNNALNQLQRMSINQDSVSEKQQNLYDPVSYVIQLQKQEFLSQIKDLKQQQQEQQEKIQQQQLQNHVNQNNGLPNQQQQLKSYQSPLKRYQQNSDTKKNQQQMEIQKSNMQAQRKSKSNQKQYQNDNFSGQVQEIYNQQQSSNKKNSIHYNQTIWPSEQVGNTYQSVQHKISSKK</sequence>
<organism evidence="7 8">
    <name type="scientific">Pseudocohnilembus persalinus</name>
    <name type="common">Ciliate</name>
    <dbReference type="NCBI Taxonomy" id="266149"/>
    <lineage>
        <taxon>Eukaryota</taxon>
        <taxon>Sar</taxon>
        <taxon>Alveolata</taxon>
        <taxon>Ciliophora</taxon>
        <taxon>Intramacronucleata</taxon>
        <taxon>Oligohymenophorea</taxon>
        <taxon>Scuticociliatia</taxon>
        <taxon>Philasterida</taxon>
        <taxon>Pseudocohnilembidae</taxon>
        <taxon>Pseudocohnilembus</taxon>
    </lineage>
</organism>
<feature type="compositionally biased region" description="Polar residues" evidence="5">
    <location>
        <begin position="43"/>
        <end position="60"/>
    </location>
</feature>
<dbReference type="AlphaFoldDB" id="A0A0V0R7R4"/>
<evidence type="ECO:0000259" key="6">
    <source>
        <dbReference type="PROSITE" id="PS52035"/>
    </source>
</evidence>
<gene>
    <name evidence="7" type="ORF">PPERSA_01541</name>
</gene>
<feature type="compositionally biased region" description="Polar residues" evidence="5">
    <location>
        <begin position="880"/>
        <end position="923"/>
    </location>
</feature>
<feature type="coiled-coil region" evidence="4">
    <location>
        <begin position="836"/>
        <end position="863"/>
    </location>
</feature>
<dbReference type="GO" id="GO:0008270">
    <property type="term" value="F:zinc ion binding"/>
    <property type="evidence" value="ECO:0007669"/>
    <property type="project" value="InterPro"/>
</dbReference>
<proteinExistence type="inferred from homology"/>
<feature type="compositionally biased region" description="Low complexity" evidence="5">
    <location>
        <begin position="317"/>
        <end position="326"/>
    </location>
</feature>
<dbReference type="Gene3D" id="2.60.40.3120">
    <property type="match status" value="1"/>
</dbReference>
<evidence type="ECO:0000313" key="8">
    <source>
        <dbReference type="Proteomes" id="UP000054937"/>
    </source>
</evidence>
<comment type="caution">
    <text evidence="7">The sequence shown here is derived from an EMBL/GenBank/DDBJ whole genome shotgun (WGS) entry which is preliminary data.</text>
</comment>
<reference evidence="7 8" key="1">
    <citation type="journal article" date="2015" name="Sci. Rep.">
        <title>Genome of the facultative scuticociliatosis pathogen Pseudocohnilembus persalinus provides insight into its virulence through horizontal gene transfer.</title>
        <authorList>
            <person name="Xiong J."/>
            <person name="Wang G."/>
            <person name="Cheng J."/>
            <person name="Tian M."/>
            <person name="Pan X."/>
            <person name="Warren A."/>
            <person name="Jiang C."/>
            <person name="Yuan D."/>
            <person name="Miao W."/>
        </authorList>
    </citation>
    <scope>NUCLEOTIDE SEQUENCE [LARGE SCALE GENOMIC DNA]</scope>
    <source>
        <strain evidence="7">36N120E</strain>
    </source>
</reference>
<dbReference type="PANTHER" id="PTHR12756:SF11">
    <property type="entry name" value="CYTOSOLIC CARBOXYPEPTIDASE 1"/>
    <property type="match status" value="1"/>
</dbReference>
<dbReference type="InParanoid" id="A0A0V0R7R4"/>
<dbReference type="Gene3D" id="3.40.630.10">
    <property type="entry name" value="Zn peptidases"/>
    <property type="match status" value="1"/>
</dbReference>
<dbReference type="InterPro" id="IPR040626">
    <property type="entry name" value="Pepdidase_M14_N"/>
</dbReference>
<feature type="region of interest" description="Disordered" evidence="5">
    <location>
        <begin position="878"/>
        <end position="923"/>
    </location>
</feature>
<dbReference type="GO" id="GO:0004181">
    <property type="term" value="F:metallocarboxypeptidase activity"/>
    <property type="evidence" value="ECO:0007669"/>
    <property type="project" value="InterPro"/>
</dbReference>
<feature type="compositionally biased region" description="Low complexity" evidence="5">
    <location>
        <begin position="644"/>
        <end position="653"/>
    </location>
</feature>
<evidence type="ECO:0000256" key="3">
    <source>
        <dbReference type="PROSITE-ProRule" id="PRU01379"/>
    </source>
</evidence>
<keyword evidence="4" id="KW-0175">Coiled coil</keyword>
<dbReference type="InterPro" id="IPR000834">
    <property type="entry name" value="Peptidase_M14"/>
</dbReference>
<dbReference type="Proteomes" id="UP000054937">
    <property type="component" value="Unassembled WGS sequence"/>
</dbReference>
<feature type="domain" description="Peptidase M14" evidence="6">
    <location>
        <begin position="259"/>
        <end position="573"/>
    </location>
</feature>
<evidence type="ECO:0000313" key="7">
    <source>
        <dbReference type="EMBL" id="KRX10529.1"/>
    </source>
</evidence>
<feature type="active site" description="Proton donor/acceptor" evidence="3">
    <location>
        <position position="543"/>
    </location>
</feature>